<reference evidence="1 2" key="1">
    <citation type="submission" date="2024-10" db="EMBL/GenBank/DDBJ databases">
        <title>Updated reference genomes for cyclostephanoid diatoms.</title>
        <authorList>
            <person name="Roberts W.R."/>
            <person name="Alverson A.J."/>
        </authorList>
    </citation>
    <scope>NUCLEOTIDE SEQUENCE [LARGE SCALE GENOMIC DNA]</scope>
    <source>
        <strain evidence="1 2">AJA010-31</strain>
    </source>
</reference>
<dbReference type="PANTHER" id="PTHR30327">
    <property type="entry name" value="UNCHARACTERIZED PROTEIN YQGE"/>
    <property type="match status" value="1"/>
</dbReference>
<dbReference type="SUPFAM" id="SSF143456">
    <property type="entry name" value="VC0467-like"/>
    <property type="match status" value="2"/>
</dbReference>
<keyword evidence="2" id="KW-1185">Reference proteome</keyword>
<protein>
    <submittedName>
        <fullName evidence="1">Uncharacterized protein</fullName>
    </submittedName>
</protein>
<dbReference type="Gene3D" id="3.40.1740.10">
    <property type="entry name" value="VC0467-like"/>
    <property type="match status" value="2"/>
</dbReference>
<sequence>MQIKFVYASTHLFLSSDAFLHHIGLSTARQRLFLSSSTNDDDNQDWRAFRAKLVQNGLSNEGVVEISTRKKSRYAHTTPFVEAGSILISIPTTDLCQAIDQQYWHRSVAIVTRISDNVLAGSKEDEVPDEQLANGANRGRWSYRGLLLNRPTNFMLGESDGDHIEIPIQLSDCANTDSDPWRVQRGGDLLGLESASGTRFVCLHNLGTSDENVASVSTNIVGNLCLTTIEDAKRLCKVYSDKYSSSNFMTFGGFISWRPGQLEREMGDERNEWLVLSVDGDSIWDELQNQETELVRYMNNQNHTKSNYSGKMVDICTLMWRNYLAMVNMPESEATKNIPPGQLNFYDQMLKVWAEEYMNKSLLTQALPEVANDSSKQIMRGALVRAKCPPTNDVMLYDAEFHRSLILVLEETPESTIGIILNLPMSAAVECIEGEDALPLRYGGPIDVMSWRDGSYRDVDSSEGAEDIKNDNHNDEKVYEGFFNYQNSEKSEDNIEIFDDEVDDEGNDYNDDSSFIWIHRNKNFPGSRLGESGLWMINEDDALMALQAGELDLEDVMIFAGVCIWEKGADLGQCNGGIREQIDSLGSLEIVHENNILLRVWDILTKKQDILTKDTLDINIKSAVQAWDACPHKQIEASENSSKTKLADAALKAWVAINLLEEPVDTEVVIAANNDNS</sequence>
<gene>
    <name evidence="1" type="ORF">ACHAWO_000517</name>
</gene>
<comment type="caution">
    <text evidence="1">The sequence shown here is derived from an EMBL/GenBank/DDBJ whole genome shotgun (WGS) entry which is preliminary data.</text>
</comment>
<name>A0ABD3NBX0_9STRA</name>
<dbReference type="Pfam" id="PF02622">
    <property type="entry name" value="DUF179"/>
    <property type="match status" value="2"/>
</dbReference>
<dbReference type="EMBL" id="JALLPJ020001230">
    <property type="protein sequence ID" value="KAL3773521.1"/>
    <property type="molecule type" value="Genomic_DNA"/>
</dbReference>
<organism evidence="1 2">
    <name type="scientific">Cyclotella atomus</name>
    <dbReference type="NCBI Taxonomy" id="382360"/>
    <lineage>
        <taxon>Eukaryota</taxon>
        <taxon>Sar</taxon>
        <taxon>Stramenopiles</taxon>
        <taxon>Ochrophyta</taxon>
        <taxon>Bacillariophyta</taxon>
        <taxon>Coscinodiscophyceae</taxon>
        <taxon>Thalassiosirophycidae</taxon>
        <taxon>Stephanodiscales</taxon>
        <taxon>Stephanodiscaceae</taxon>
        <taxon>Cyclotella</taxon>
    </lineage>
</organism>
<evidence type="ECO:0000313" key="1">
    <source>
        <dbReference type="EMBL" id="KAL3773521.1"/>
    </source>
</evidence>
<dbReference type="AlphaFoldDB" id="A0ABD3NBX0"/>
<dbReference type="PANTHER" id="PTHR30327:SF1">
    <property type="entry name" value="UPF0301 PROTEIN YQGE"/>
    <property type="match status" value="1"/>
</dbReference>
<dbReference type="Proteomes" id="UP001530400">
    <property type="component" value="Unassembled WGS sequence"/>
</dbReference>
<dbReference type="InterPro" id="IPR003774">
    <property type="entry name" value="AlgH-like"/>
</dbReference>
<proteinExistence type="predicted"/>
<evidence type="ECO:0000313" key="2">
    <source>
        <dbReference type="Proteomes" id="UP001530400"/>
    </source>
</evidence>
<accession>A0ABD3NBX0</accession>